<dbReference type="AlphaFoldDB" id="A0A7Y0AMN1"/>
<reference evidence="2 3" key="1">
    <citation type="submission" date="2020-04" db="EMBL/GenBank/DDBJ databases">
        <title>Chryseobacterium sp. RP-3-3 sp. nov., isolated from Jeju soil.</title>
        <authorList>
            <person name="Dahal R.H."/>
        </authorList>
    </citation>
    <scope>NUCLEOTIDE SEQUENCE [LARGE SCALE GENOMIC DNA]</scope>
    <source>
        <strain evidence="2 3">RP-3-3</strain>
    </source>
</reference>
<evidence type="ECO:0000313" key="3">
    <source>
        <dbReference type="Proteomes" id="UP000544054"/>
    </source>
</evidence>
<evidence type="ECO:0008006" key="4">
    <source>
        <dbReference type="Google" id="ProtNLM"/>
    </source>
</evidence>
<dbReference type="Proteomes" id="UP000544054">
    <property type="component" value="Unassembled WGS sequence"/>
</dbReference>
<keyword evidence="3" id="KW-1185">Reference proteome</keyword>
<gene>
    <name evidence="2" type="ORF">HHL23_09510</name>
</gene>
<feature type="region of interest" description="Disordered" evidence="1">
    <location>
        <begin position="68"/>
        <end position="98"/>
    </location>
</feature>
<comment type="caution">
    <text evidence="2">The sequence shown here is derived from an EMBL/GenBank/DDBJ whole genome shotgun (WGS) entry which is preliminary data.</text>
</comment>
<dbReference type="RefSeq" id="WP_169234576.1">
    <property type="nucleotide sequence ID" value="NZ_JABBGI010000010.1"/>
</dbReference>
<accession>A0A7Y0AMN1</accession>
<protein>
    <recommendedName>
        <fullName evidence="4">Phage minor structural protein GP20</fullName>
    </recommendedName>
</protein>
<proteinExistence type="predicted"/>
<feature type="compositionally biased region" description="Basic and acidic residues" evidence="1">
    <location>
        <begin position="68"/>
        <end position="94"/>
    </location>
</feature>
<dbReference type="EMBL" id="JABBGI010000010">
    <property type="protein sequence ID" value="NML70037.1"/>
    <property type="molecule type" value="Genomic_DNA"/>
</dbReference>
<sequence>MFEKILQQLKTKYKDFGLSETILKAKAKQIEKAVKAEDEIENAVAGVEDDLAIFQSFADQNRTLAKKIEELEKGKTPDKPEDKPEDKPTDKPTGEAEPAWVKALNDKIDKQNELISGIQAEKAQQTNAEKFQSKLKELEVSDDYLKTLPTFERSFQSDEEIDAIAKEYKEKSDVFAQMSANSALGNMAKPSLFGTEVKEGAVSPEVQALIDSKKSQN</sequence>
<evidence type="ECO:0000256" key="1">
    <source>
        <dbReference type="SAM" id="MobiDB-lite"/>
    </source>
</evidence>
<evidence type="ECO:0000313" key="2">
    <source>
        <dbReference type="EMBL" id="NML70037.1"/>
    </source>
</evidence>
<name>A0A7Y0AMN1_9FLAO</name>
<organism evidence="2 3">
    <name type="scientific">Chryseobacterium antibioticum</name>
    <dbReference type="NCBI Taxonomy" id="2728847"/>
    <lineage>
        <taxon>Bacteria</taxon>
        <taxon>Pseudomonadati</taxon>
        <taxon>Bacteroidota</taxon>
        <taxon>Flavobacteriia</taxon>
        <taxon>Flavobacteriales</taxon>
        <taxon>Weeksellaceae</taxon>
        <taxon>Chryseobacterium group</taxon>
        <taxon>Chryseobacterium</taxon>
    </lineage>
</organism>